<name>A0A137PDH6_CONC2</name>
<reference evidence="1 2" key="1">
    <citation type="journal article" date="2015" name="Genome Biol. Evol.">
        <title>Phylogenomic analyses indicate that early fungi evolved digesting cell walls of algal ancestors of land plants.</title>
        <authorList>
            <person name="Chang Y."/>
            <person name="Wang S."/>
            <person name="Sekimoto S."/>
            <person name="Aerts A.L."/>
            <person name="Choi C."/>
            <person name="Clum A."/>
            <person name="LaButti K.M."/>
            <person name="Lindquist E.A."/>
            <person name="Yee Ngan C."/>
            <person name="Ohm R.A."/>
            <person name="Salamov A.A."/>
            <person name="Grigoriev I.V."/>
            <person name="Spatafora J.W."/>
            <person name="Berbee M.L."/>
        </authorList>
    </citation>
    <scope>NUCLEOTIDE SEQUENCE [LARGE SCALE GENOMIC DNA]</scope>
    <source>
        <strain evidence="1 2">NRRL 28638</strain>
    </source>
</reference>
<sequence>YSEFLTTTYGLDSEIVDIVEKVEANIKPEEQWTNTEIQARIIVSTICVAINKGGCIALWGHLLSEHDNSVLNLLGHTIKEATPSTWLYADGIDIELFHNLVEIMGYNLEVNELNGIFYYHVTKNLPSNHIIKYKPGLIGGIHN</sequence>
<evidence type="ECO:0000313" key="1">
    <source>
        <dbReference type="EMBL" id="KXN73059.1"/>
    </source>
</evidence>
<protein>
    <submittedName>
        <fullName evidence="1">Uncharacterized protein</fullName>
    </submittedName>
</protein>
<dbReference type="EMBL" id="KQ964442">
    <property type="protein sequence ID" value="KXN73059.1"/>
    <property type="molecule type" value="Genomic_DNA"/>
</dbReference>
<feature type="non-terminal residue" evidence="1">
    <location>
        <position position="1"/>
    </location>
</feature>
<dbReference type="Proteomes" id="UP000070444">
    <property type="component" value="Unassembled WGS sequence"/>
</dbReference>
<evidence type="ECO:0000313" key="2">
    <source>
        <dbReference type="Proteomes" id="UP000070444"/>
    </source>
</evidence>
<dbReference type="AlphaFoldDB" id="A0A137PDH6"/>
<accession>A0A137PDH6</accession>
<gene>
    <name evidence="1" type="ORF">CONCODRAFT_4080</name>
</gene>
<proteinExistence type="predicted"/>
<organism evidence="1 2">
    <name type="scientific">Conidiobolus coronatus (strain ATCC 28846 / CBS 209.66 / NRRL 28638)</name>
    <name type="common">Delacroixia coronata</name>
    <dbReference type="NCBI Taxonomy" id="796925"/>
    <lineage>
        <taxon>Eukaryota</taxon>
        <taxon>Fungi</taxon>
        <taxon>Fungi incertae sedis</taxon>
        <taxon>Zoopagomycota</taxon>
        <taxon>Entomophthoromycotina</taxon>
        <taxon>Entomophthoromycetes</taxon>
        <taxon>Entomophthorales</taxon>
        <taxon>Ancylistaceae</taxon>
        <taxon>Conidiobolus</taxon>
    </lineage>
</organism>
<keyword evidence="2" id="KW-1185">Reference proteome</keyword>